<gene>
    <name evidence="2" type="ORF">JTE90_009444</name>
</gene>
<evidence type="ECO:0000313" key="3">
    <source>
        <dbReference type="Proteomes" id="UP000827092"/>
    </source>
</evidence>
<keyword evidence="1" id="KW-1133">Transmembrane helix</keyword>
<dbReference type="Proteomes" id="UP000827092">
    <property type="component" value="Unassembled WGS sequence"/>
</dbReference>
<dbReference type="AlphaFoldDB" id="A0AAV6VUW3"/>
<reference evidence="2 3" key="1">
    <citation type="journal article" date="2022" name="Nat. Ecol. Evol.">
        <title>A masculinizing supergene underlies an exaggerated male reproductive morph in a spider.</title>
        <authorList>
            <person name="Hendrickx F."/>
            <person name="De Corte Z."/>
            <person name="Sonet G."/>
            <person name="Van Belleghem S.M."/>
            <person name="Kostlbacher S."/>
            <person name="Vangestel C."/>
        </authorList>
    </citation>
    <scope>NUCLEOTIDE SEQUENCE [LARGE SCALE GENOMIC DNA]</scope>
    <source>
        <strain evidence="2">W744_W776</strain>
    </source>
</reference>
<name>A0AAV6VUW3_9ARAC</name>
<sequence length="102" mass="11509">MQSKRCKYVRILEQRDRDWDAGRMGRDARSRRSSPMDGGDVFDGEKVMKGGGFWTGVGDVPGGLCLIGILLPIVIGVLWYLGSIMCWYLMRLRQIVTGIEQL</sequence>
<organism evidence="2 3">
    <name type="scientific">Oedothorax gibbosus</name>
    <dbReference type="NCBI Taxonomy" id="931172"/>
    <lineage>
        <taxon>Eukaryota</taxon>
        <taxon>Metazoa</taxon>
        <taxon>Ecdysozoa</taxon>
        <taxon>Arthropoda</taxon>
        <taxon>Chelicerata</taxon>
        <taxon>Arachnida</taxon>
        <taxon>Araneae</taxon>
        <taxon>Araneomorphae</taxon>
        <taxon>Entelegynae</taxon>
        <taxon>Araneoidea</taxon>
        <taxon>Linyphiidae</taxon>
        <taxon>Erigoninae</taxon>
        <taxon>Oedothorax</taxon>
    </lineage>
</organism>
<evidence type="ECO:0000313" key="2">
    <source>
        <dbReference type="EMBL" id="KAG8199608.1"/>
    </source>
</evidence>
<feature type="transmembrane region" description="Helical" evidence="1">
    <location>
        <begin position="60"/>
        <end position="81"/>
    </location>
</feature>
<protein>
    <submittedName>
        <fullName evidence="2">Uncharacterized protein</fullName>
    </submittedName>
</protein>
<keyword evidence="3" id="KW-1185">Reference proteome</keyword>
<dbReference type="EMBL" id="JAFNEN010000026">
    <property type="protein sequence ID" value="KAG8199608.1"/>
    <property type="molecule type" value="Genomic_DNA"/>
</dbReference>
<proteinExistence type="predicted"/>
<comment type="caution">
    <text evidence="2">The sequence shown here is derived from an EMBL/GenBank/DDBJ whole genome shotgun (WGS) entry which is preliminary data.</text>
</comment>
<evidence type="ECO:0000256" key="1">
    <source>
        <dbReference type="SAM" id="Phobius"/>
    </source>
</evidence>
<keyword evidence="1" id="KW-0472">Membrane</keyword>
<keyword evidence="1" id="KW-0812">Transmembrane</keyword>
<accession>A0AAV6VUW3</accession>